<dbReference type="InterPro" id="IPR053327">
    <property type="entry name" value="KIP"/>
</dbReference>
<dbReference type="PANTHER" id="PTHR36001:SF2">
    <property type="entry name" value="CTAGE FAMILY PROTEIN-RELATED"/>
    <property type="match status" value="1"/>
</dbReference>
<protein>
    <submittedName>
        <fullName evidence="2">Uncharacterized protein</fullName>
    </submittedName>
</protein>
<reference evidence="2" key="2">
    <citation type="journal article" date="2024" name="Plant">
        <title>Genomic evolution and insights into agronomic trait innovations of Sesamum species.</title>
        <authorList>
            <person name="Miao H."/>
            <person name="Wang L."/>
            <person name="Qu L."/>
            <person name="Liu H."/>
            <person name="Sun Y."/>
            <person name="Le M."/>
            <person name="Wang Q."/>
            <person name="Wei S."/>
            <person name="Zheng Y."/>
            <person name="Lin W."/>
            <person name="Duan Y."/>
            <person name="Cao H."/>
            <person name="Xiong S."/>
            <person name="Wang X."/>
            <person name="Wei L."/>
            <person name="Li C."/>
            <person name="Ma Q."/>
            <person name="Ju M."/>
            <person name="Zhao R."/>
            <person name="Li G."/>
            <person name="Mu C."/>
            <person name="Tian Q."/>
            <person name="Mei H."/>
            <person name="Zhang T."/>
            <person name="Gao T."/>
            <person name="Zhang H."/>
        </authorList>
    </citation>
    <scope>NUCLEOTIDE SEQUENCE</scope>
    <source>
        <strain evidence="2">G02</strain>
    </source>
</reference>
<evidence type="ECO:0000256" key="1">
    <source>
        <dbReference type="SAM" id="Coils"/>
    </source>
</evidence>
<name>A0AAW2RB45_SESRA</name>
<organism evidence="2">
    <name type="scientific">Sesamum radiatum</name>
    <name type="common">Black benniseed</name>
    <dbReference type="NCBI Taxonomy" id="300843"/>
    <lineage>
        <taxon>Eukaryota</taxon>
        <taxon>Viridiplantae</taxon>
        <taxon>Streptophyta</taxon>
        <taxon>Embryophyta</taxon>
        <taxon>Tracheophyta</taxon>
        <taxon>Spermatophyta</taxon>
        <taxon>Magnoliopsida</taxon>
        <taxon>eudicotyledons</taxon>
        <taxon>Gunneridae</taxon>
        <taxon>Pentapetalae</taxon>
        <taxon>asterids</taxon>
        <taxon>lamiids</taxon>
        <taxon>Lamiales</taxon>
        <taxon>Pedaliaceae</taxon>
        <taxon>Sesamum</taxon>
    </lineage>
</organism>
<keyword evidence="1" id="KW-0175">Coiled coil</keyword>
<feature type="coiled-coil region" evidence="1">
    <location>
        <begin position="21"/>
        <end position="104"/>
    </location>
</feature>
<sequence>MAGSDSQKQLLTLIRDFTAEKSQGERRIAKRKKRIEELRSELDASNQELEEAKRDKETAEQELNGHQVQLSMCEASNQALEARIALINNEISKLASELAALKSEESSSRDGFIEKMLHLNAKIRKFQESLPSAFNAEKCSIVTLNGGSSTVDEQDAQKARVTQENKLAEMVLHANQEEQQYEAEKGIHDQLCMSMKCLICLLNVFFALTEHKLTSGLEEKYAALGDELQNRFLCPRCHQDNSEELGEILQISDGS</sequence>
<dbReference type="EMBL" id="JACGWJ010000013">
    <property type="protein sequence ID" value="KAL0377490.1"/>
    <property type="molecule type" value="Genomic_DNA"/>
</dbReference>
<reference evidence="2" key="1">
    <citation type="submission" date="2020-06" db="EMBL/GenBank/DDBJ databases">
        <authorList>
            <person name="Li T."/>
            <person name="Hu X."/>
            <person name="Zhang T."/>
            <person name="Song X."/>
            <person name="Zhang H."/>
            <person name="Dai N."/>
            <person name="Sheng W."/>
            <person name="Hou X."/>
            <person name="Wei L."/>
        </authorList>
    </citation>
    <scope>NUCLEOTIDE SEQUENCE</scope>
    <source>
        <strain evidence="2">G02</strain>
        <tissue evidence="2">Leaf</tissue>
    </source>
</reference>
<comment type="caution">
    <text evidence="2">The sequence shown here is derived from an EMBL/GenBank/DDBJ whole genome shotgun (WGS) entry which is preliminary data.</text>
</comment>
<accession>A0AAW2RB45</accession>
<dbReference type="PANTHER" id="PTHR36001">
    <property type="entry name" value="CTAGE FAMILY PROTEIN-RELATED"/>
    <property type="match status" value="1"/>
</dbReference>
<dbReference type="SUPFAM" id="SSF161270">
    <property type="entry name" value="PspA lactotransferrin-binding region"/>
    <property type="match status" value="1"/>
</dbReference>
<proteinExistence type="predicted"/>
<gene>
    <name evidence="2" type="ORF">Sradi_3054500</name>
</gene>
<evidence type="ECO:0000313" key="2">
    <source>
        <dbReference type="EMBL" id="KAL0377490.1"/>
    </source>
</evidence>
<dbReference type="AlphaFoldDB" id="A0AAW2RB45"/>